<dbReference type="Pfam" id="PF00106">
    <property type="entry name" value="adh_short"/>
    <property type="match status" value="1"/>
</dbReference>
<gene>
    <name evidence="4" type="ORF">DN069_30470</name>
</gene>
<dbReference type="PANTHER" id="PTHR44196:SF1">
    <property type="entry name" value="DEHYDROGENASE_REDUCTASE SDR FAMILY MEMBER 7B"/>
    <property type="match status" value="1"/>
</dbReference>
<proteinExistence type="inferred from homology"/>
<organism evidence="4 5">
    <name type="scientific">Streptacidiphilus pinicola</name>
    <dbReference type="NCBI Taxonomy" id="2219663"/>
    <lineage>
        <taxon>Bacteria</taxon>
        <taxon>Bacillati</taxon>
        <taxon>Actinomycetota</taxon>
        <taxon>Actinomycetes</taxon>
        <taxon>Kitasatosporales</taxon>
        <taxon>Streptomycetaceae</taxon>
        <taxon>Streptacidiphilus</taxon>
    </lineage>
</organism>
<dbReference type="AlphaFoldDB" id="A0A2X0J3D8"/>
<name>A0A2X0J3D8_9ACTN</name>
<dbReference type="Gene3D" id="3.40.50.720">
    <property type="entry name" value="NAD(P)-binding Rossmann-like Domain"/>
    <property type="match status" value="1"/>
</dbReference>
<evidence type="ECO:0000256" key="1">
    <source>
        <dbReference type="ARBA" id="ARBA00006484"/>
    </source>
</evidence>
<comment type="caution">
    <text evidence="4">The sequence shown here is derived from an EMBL/GenBank/DDBJ whole genome shotgun (WGS) entry which is preliminary data.</text>
</comment>
<dbReference type="PROSITE" id="PS00061">
    <property type="entry name" value="ADH_SHORT"/>
    <property type="match status" value="1"/>
</dbReference>
<evidence type="ECO:0000313" key="4">
    <source>
        <dbReference type="EMBL" id="RAG81898.1"/>
    </source>
</evidence>
<dbReference type="CDD" id="cd05233">
    <property type="entry name" value="SDR_c"/>
    <property type="match status" value="1"/>
</dbReference>
<accession>A0A2X0J3D8</accession>
<reference evidence="4 5" key="1">
    <citation type="submission" date="2018-06" db="EMBL/GenBank/DDBJ databases">
        <title>Streptacidiphilus pinicola sp. nov., isolated from pine grove soil.</title>
        <authorList>
            <person name="Roh S.G."/>
            <person name="Park S."/>
            <person name="Kim M.-K."/>
            <person name="Yun B.-R."/>
            <person name="Park J."/>
            <person name="Kim M.J."/>
            <person name="Kim Y.S."/>
            <person name="Kim S.B."/>
        </authorList>
    </citation>
    <scope>NUCLEOTIDE SEQUENCE [LARGE SCALE GENOMIC DNA]</scope>
    <source>
        <strain evidence="4 5">MMS16-CNU450</strain>
    </source>
</reference>
<dbReference type="RefSeq" id="WP_111506464.1">
    <property type="nucleotide sequence ID" value="NZ_QKYN01000133.1"/>
</dbReference>
<dbReference type="PRINTS" id="PR00081">
    <property type="entry name" value="GDHRDH"/>
</dbReference>
<dbReference type="GO" id="GO:0016020">
    <property type="term" value="C:membrane"/>
    <property type="evidence" value="ECO:0007669"/>
    <property type="project" value="TreeGrafter"/>
</dbReference>
<evidence type="ECO:0000313" key="5">
    <source>
        <dbReference type="Proteomes" id="UP000248889"/>
    </source>
</evidence>
<comment type="similarity">
    <text evidence="1 3">Belongs to the short-chain dehydrogenases/reductases (SDR) family.</text>
</comment>
<keyword evidence="5" id="KW-1185">Reference proteome</keyword>
<dbReference type="EMBL" id="QKYN01000133">
    <property type="protein sequence ID" value="RAG81898.1"/>
    <property type="molecule type" value="Genomic_DNA"/>
</dbReference>
<sequence>MAVAIVTGASRGLGRALALALAERGWEVVVDGRGAEALDELAAGRPRIHPVVGDVTDARHRTALAATASDLGGVDLLVNNAGVLGGRGLAAVAELSLEELRRAVEVNVLAPLGLFQETLPLLRASGGAVLNITSDAAVEAYPTWGGYGATKAALEAWSGSLAAELADGDPRLRVWWVDPGEMDTAMYRAADAGAAAESPLPEEGAVPGLLALLDSRLPSGRYTAAGLRPDETVPHGAVADETVAEAAR</sequence>
<dbReference type="OrthoDB" id="9775296at2"/>
<dbReference type="PRINTS" id="PR00080">
    <property type="entry name" value="SDRFAMILY"/>
</dbReference>
<dbReference type="InterPro" id="IPR020904">
    <property type="entry name" value="Sc_DH/Rdtase_CS"/>
</dbReference>
<evidence type="ECO:0000256" key="2">
    <source>
        <dbReference type="ARBA" id="ARBA00023002"/>
    </source>
</evidence>
<dbReference type="InterPro" id="IPR036291">
    <property type="entry name" value="NAD(P)-bd_dom_sf"/>
</dbReference>
<protein>
    <submittedName>
        <fullName evidence="4">Short-chain dehydrogenase</fullName>
    </submittedName>
</protein>
<keyword evidence="2" id="KW-0560">Oxidoreductase</keyword>
<dbReference type="PANTHER" id="PTHR44196">
    <property type="entry name" value="DEHYDROGENASE/REDUCTASE SDR FAMILY MEMBER 7B"/>
    <property type="match status" value="1"/>
</dbReference>
<dbReference type="InterPro" id="IPR002347">
    <property type="entry name" value="SDR_fam"/>
</dbReference>
<evidence type="ECO:0000256" key="3">
    <source>
        <dbReference type="RuleBase" id="RU000363"/>
    </source>
</evidence>
<dbReference type="Proteomes" id="UP000248889">
    <property type="component" value="Unassembled WGS sequence"/>
</dbReference>
<dbReference type="SUPFAM" id="SSF51735">
    <property type="entry name" value="NAD(P)-binding Rossmann-fold domains"/>
    <property type="match status" value="1"/>
</dbReference>
<dbReference type="GO" id="GO:0016491">
    <property type="term" value="F:oxidoreductase activity"/>
    <property type="evidence" value="ECO:0007669"/>
    <property type="project" value="UniProtKB-KW"/>
</dbReference>